<dbReference type="PROSITE" id="PS51257">
    <property type="entry name" value="PROKAR_LIPOPROTEIN"/>
    <property type="match status" value="1"/>
</dbReference>
<dbReference type="Pfam" id="PF02321">
    <property type="entry name" value="OEP"/>
    <property type="match status" value="2"/>
</dbReference>
<dbReference type="Proteomes" id="UP000612361">
    <property type="component" value="Unassembled WGS sequence"/>
</dbReference>
<evidence type="ECO:0000256" key="2">
    <source>
        <dbReference type="RuleBase" id="RU362097"/>
    </source>
</evidence>
<organism evidence="3 4">
    <name type="scientific">Undibacterium rugosum</name>
    <dbReference type="NCBI Taxonomy" id="2762291"/>
    <lineage>
        <taxon>Bacteria</taxon>
        <taxon>Pseudomonadati</taxon>
        <taxon>Pseudomonadota</taxon>
        <taxon>Betaproteobacteria</taxon>
        <taxon>Burkholderiales</taxon>
        <taxon>Oxalobacteraceae</taxon>
        <taxon>Undibacterium</taxon>
    </lineage>
</organism>
<dbReference type="PANTHER" id="PTHR30203:SF33">
    <property type="entry name" value="BLR4455 PROTEIN"/>
    <property type="match status" value="1"/>
</dbReference>
<dbReference type="Gene3D" id="2.20.200.10">
    <property type="entry name" value="Outer membrane efflux proteins (OEP)"/>
    <property type="match status" value="1"/>
</dbReference>
<dbReference type="InterPro" id="IPR003423">
    <property type="entry name" value="OMP_efflux"/>
</dbReference>
<reference evidence="3" key="1">
    <citation type="submission" date="2020-08" db="EMBL/GenBank/DDBJ databases">
        <title>Novel species isolated from subtropical streams in China.</title>
        <authorList>
            <person name="Lu H."/>
        </authorList>
    </citation>
    <scope>NUCLEOTIDE SEQUENCE</scope>
    <source>
        <strain evidence="3">CY7W</strain>
    </source>
</reference>
<dbReference type="Gene3D" id="1.20.1600.10">
    <property type="entry name" value="Outer membrane efflux proteins (OEP)"/>
    <property type="match status" value="1"/>
</dbReference>
<keyword evidence="2" id="KW-0472">Membrane</keyword>
<gene>
    <name evidence="3" type="ORF">H8K47_16900</name>
</gene>
<dbReference type="GO" id="GO:0005886">
    <property type="term" value="C:plasma membrane"/>
    <property type="evidence" value="ECO:0007669"/>
    <property type="project" value="UniProtKB-SubCell"/>
</dbReference>
<dbReference type="RefSeq" id="WP_186882554.1">
    <property type="nucleotide sequence ID" value="NZ_JACOGG010000028.1"/>
</dbReference>
<keyword evidence="2" id="KW-0449">Lipoprotein</keyword>
<dbReference type="AlphaFoldDB" id="A0A923I4K1"/>
<evidence type="ECO:0000313" key="3">
    <source>
        <dbReference type="EMBL" id="MBC3937037.1"/>
    </source>
</evidence>
<dbReference type="EMBL" id="JACOGG010000028">
    <property type="protein sequence ID" value="MBC3937037.1"/>
    <property type="molecule type" value="Genomic_DNA"/>
</dbReference>
<keyword evidence="2" id="KW-0812">Transmembrane</keyword>
<dbReference type="PANTHER" id="PTHR30203">
    <property type="entry name" value="OUTER MEMBRANE CATION EFFLUX PROTEIN"/>
    <property type="match status" value="1"/>
</dbReference>
<dbReference type="InterPro" id="IPR010131">
    <property type="entry name" value="MdtP/NodT-like"/>
</dbReference>
<accession>A0A923I4K1</accession>
<comment type="caution">
    <text evidence="3">The sequence shown here is derived from an EMBL/GenBank/DDBJ whole genome shotgun (WGS) entry which is preliminary data.</text>
</comment>
<dbReference type="GO" id="GO:0015562">
    <property type="term" value="F:efflux transmembrane transporter activity"/>
    <property type="evidence" value="ECO:0007669"/>
    <property type="project" value="InterPro"/>
</dbReference>
<comment type="subcellular location">
    <subcellularLocation>
        <location evidence="2">Cell membrane</location>
        <topology evidence="2">Lipid-anchor</topology>
    </subcellularLocation>
</comment>
<sequence length="495" mass="52975">MRAEINQLELRSIQTSLLLTGFTLLSSGCTVGPDYRAAEAPKVSAYTNRAIVTIAATDSPGGAAQRFMQGKDVAAQWWRGYGSTEIDRLVDAALAHNPSIASAQAALHQAKANADAQRGSYFPTLQASYTPSKQRNAVGTISPTLTSGDPVYTLHTAQLSISYVPDVFGLNRRTVESLAAQEDSQYFQLEATYLTLAANVVTNAIQLSLIQAQIHCNEEIIAAAEKTLTMLKEQARLGFSSGLDLSAQETALAQARLALPPLQKQLDQTRDMLAVLTGEFPSDSQIDGIDLATLTLPQELPLSLPSSLIQQRPDVRAAEALVHAASAQVGVAIANRLPQFSINGTLGGTATGFSRMFSAGNQFWSVTGGATQTLFDFGTLKHKQTAAEAALDQASAQYRSVVLTAFQNVADSLFAIDADAKALQAAIDAEKSAKKTADLIRRQFESGFAGMPPVLAAEQAYQQARIARLQNQAARYTDTVALFQALGGGWWNRKH</sequence>
<keyword evidence="4" id="KW-1185">Reference proteome</keyword>
<evidence type="ECO:0000313" key="4">
    <source>
        <dbReference type="Proteomes" id="UP000612361"/>
    </source>
</evidence>
<dbReference type="SUPFAM" id="SSF56954">
    <property type="entry name" value="Outer membrane efflux proteins (OEP)"/>
    <property type="match status" value="1"/>
</dbReference>
<protein>
    <submittedName>
        <fullName evidence="3">Efflux transporter outer membrane subunit</fullName>
    </submittedName>
</protein>
<dbReference type="NCBIfam" id="TIGR01845">
    <property type="entry name" value="outer_NodT"/>
    <property type="match status" value="1"/>
</dbReference>
<proteinExistence type="inferred from homology"/>
<name>A0A923I4K1_9BURK</name>
<comment type="similarity">
    <text evidence="1 2">Belongs to the outer membrane factor (OMF) (TC 1.B.17) family.</text>
</comment>
<keyword evidence="2" id="KW-0564">Palmitate</keyword>
<evidence type="ECO:0000256" key="1">
    <source>
        <dbReference type="ARBA" id="ARBA00007613"/>
    </source>
</evidence>
<keyword evidence="2" id="KW-1134">Transmembrane beta strand</keyword>